<organism evidence="2 3">
    <name type="scientific">Dreissena polymorpha</name>
    <name type="common">Zebra mussel</name>
    <name type="synonym">Mytilus polymorpha</name>
    <dbReference type="NCBI Taxonomy" id="45954"/>
    <lineage>
        <taxon>Eukaryota</taxon>
        <taxon>Metazoa</taxon>
        <taxon>Spiralia</taxon>
        <taxon>Lophotrochozoa</taxon>
        <taxon>Mollusca</taxon>
        <taxon>Bivalvia</taxon>
        <taxon>Autobranchia</taxon>
        <taxon>Heteroconchia</taxon>
        <taxon>Euheterodonta</taxon>
        <taxon>Imparidentia</taxon>
        <taxon>Neoheterodontei</taxon>
        <taxon>Myida</taxon>
        <taxon>Dreissenoidea</taxon>
        <taxon>Dreissenidae</taxon>
        <taxon>Dreissena</taxon>
    </lineage>
</organism>
<reference evidence="2" key="1">
    <citation type="journal article" date="2019" name="bioRxiv">
        <title>The Genome of the Zebra Mussel, Dreissena polymorpha: A Resource for Invasive Species Research.</title>
        <authorList>
            <person name="McCartney M.A."/>
            <person name="Auch B."/>
            <person name="Kono T."/>
            <person name="Mallez S."/>
            <person name="Zhang Y."/>
            <person name="Obille A."/>
            <person name="Becker A."/>
            <person name="Abrahante J.E."/>
            <person name="Garbe J."/>
            <person name="Badalamenti J.P."/>
            <person name="Herman A."/>
            <person name="Mangelson H."/>
            <person name="Liachko I."/>
            <person name="Sullivan S."/>
            <person name="Sone E.D."/>
            <person name="Koren S."/>
            <person name="Silverstein K.A.T."/>
            <person name="Beckman K.B."/>
            <person name="Gohl D.M."/>
        </authorList>
    </citation>
    <scope>NUCLEOTIDE SEQUENCE</scope>
    <source>
        <strain evidence="2">Duluth1</strain>
        <tissue evidence="2">Whole animal</tissue>
    </source>
</reference>
<dbReference type="Proteomes" id="UP000828390">
    <property type="component" value="Unassembled WGS sequence"/>
</dbReference>
<evidence type="ECO:0000313" key="2">
    <source>
        <dbReference type="EMBL" id="KAH3830100.1"/>
    </source>
</evidence>
<keyword evidence="1" id="KW-0472">Membrane</keyword>
<keyword evidence="3" id="KW-1185">Reference proteome</keyword>
<keyword evidence="1" id="KW-1133">Transmembrane helix</keyword>
<protein>
    <recommendedName>
        <fullName evidence="4">MULE transposase domain-containing protein</fullName>
    </recommendedName>
</protein>
<comment type="caution">
    <text evidence="2">The sequence shown here is derived from an EMBL/GenBank/DDBJ whole genome shotgun (WGS) entry which is preliminary data.</text>
</comment>
<name>A0A9D4H9L4_DREPO</name>
<gene>
    <name evidence="2" type="ORF">DPMN_103338</name>
</gene>
<feature type="transmembrane region" description="Helical" evidence="1">
    <location>
        <begin position="88"/>
        <end position="112"/>
    </location>
</feature>
<evidence type="ECO:0000313" key="3">
    <source>
        <dbReference type="Proteomes" id="UP000828390"/>
    </source>
</evidence>
<dbReference type="EMBL" id="JAIWYP010000004">
    <property type="protein sequence ID" value="KAH3830100.1"/>
    <property type="molecule type" value="Genomic_DNA"/>
</dbReference>
<dbReference type="AlphaFoldDB" id="A0A9D4H9L4"/>
<proteinExistence type="predicted"/>
<accession>A0A9D4H9L4</accession>
<keyword evidence="1" id="KW-0812">Transmembrane</keyword>
<sequence>MTGRRTVDYVKVLQKIGRLLDREVEVEEFVVDFEKAKWKAIRYVFGEDAKIHGCAFHWGQAVWRHVQAKGLATEYSSKRETYAYIRKLPIGVYAFNLVQVFNLACFLLVGVWHEHSQQQ</sequence>
<reference evidence="2" key="2">
    <citation type="submission" date="2020-11" db="EMBL/GenBank/DDBJ databases">
        <authorList>
            <person name="McCartney M.A."/>
            <person name="Auch B."/>
            <person name="Kono T."/>
            <person name="Mallez S."/>
            <person name="Becker A."/>
            <person name="Gohl D.M."/>
            <person name="Silverstein K.A.T."/>
            <person name="Koren S."/>
            <person name="Bechman K.B."/>
            <person name="Herman A."/>
            <person name="Abrahante J.E."/>
            <person name="Garbe J."/>
        </authorList>
    </citation>
    <scope>NUCLEOTIDE SEQUENCE</scope>
    <source>
        <strain evidence="2">Duluth1</strain>
        <tissue evidence="2">Whole animal</tissue>
    </source>
</reference>
<evidence type="ECO:0008006" key="4">
    <source>
        <dbReference type="Google" id="ProtNLM"/>
    </source>
</evidence>
<evidence type="ECO:0000256" key="1">
    <source>
        <dbReference type="SAM" id="Phobius"/>
    </source>
</evidence>